<feature type="region of interest" description="Disordered" evidence="1">
    <location>
        <begin position="1"/>
        <end position="26"/>
    </location>
</feature>
<evidence type="ECO:0000256" key="1">
    <source>
        <dbReference type="SAM" id="MobiDB-lite"/>
    </source>
</evidence>
<proteinExistence type="predicted"/>
<evidence type="ECO:0000313" key="2">
    <source>
        <dbReference type="EMBL" id="KAH7014145.1"/>
    </source>
</evidence>
<name>A0A9P9BI96_9PEZI</name>
<dbReference type="AlphaFoldDB" id="A0A9P9BI96"/>
<feature type="compositionally biased region" description="Polar residues" evidence="1">
    <location>
        <begin position="1"/>
        <end position="11"/>
    </location>
</feature>
<dbReference type="RefSeq" id="XP_046005112.1">
    <property type="nucleotide sequence ID" value="XM_046157438.1"/>
</dbReference>
<organism evidence="2 3">
    <name type="scientific">Microdochium trichocladiopsis</name>
    <dbReference type="NCBI Taxonomy" id="1682393"/>
    <lineage>
        <taxon>Eukaryota</taxon>
        <taxon>Fungi</taxon>
        <taxon>Dikarya</taxon>
        <taxon>Ascomycota</taxon>
        <taxon>Pezizomycotina</taxon>
        <taxon>Sordariomycetes</taxon>
        <taxon>Xylariomycetidae</taxon>
        <taxon>Xylariales</taxon>
        <taxon>Microdochiaceae</taxon>
        <taxon>Microdochium</taxon>
    </lineage>
</organism>
<dbReference type="Proteomes" id="UP000756346">
    <property type="component" value="Unassembled WGS sequence"/>
</dbReference>
<sequence length="381" mass="43054">MSQRQITQGSPRRTESDVESNRAPASRVNANERWLNTVLIRFAEALLRHLYKAAEPSQNQIQAGLTKKETTEAWEAVQKICEDLKLQIPPGKCGDLYKKQLADVSKHTKRMETLCNMMLKGLSTEHRELLSWADMKDKQEFQNHAMMAAIEWSVAGRTNALKIKLEELWQKHEAARSGRAEFGGIRQRRDLGSGTDALENGGGRGVPRQSDIRHVQARNGGWQNHQGQHEARDILGQLSHFLVADHLWYCGRHRHRHYVDADYTPTSIQSSRAVEDQQGALSGWYGTTVSTSHSIVTDASIWARQTAMRQNLSSPADANSCISLRLSPSAFLSTPTRLFPRSLDLDFSYPVLLHVAFSLLFRRTSAHHCCKPRTSTPLRRV</sequence>
<evidence type="ECO:0000313" key="3">
    <source>
        <dbReference type="Proteomes" id="UP000756346"/>
    </source>
</evidence>
<protein>
    <submittedName>
        <fullName evidence="2">Uncharacterized protein</fullName>
    </submittedName>
</protein>
<comment type="caution">
    <text evidence="2">The sequence shown here is derived from an EMBL/GenBank/DDBJ whole genome shotgun (WGS) entry which is preliminary data.</text>
</comment>
<dbReference type="GeneID" id="70186984"/>
<dbReference type="EMBL" id="JAGTJQ010000013">
    <property type="protein sequence ID" value="KAH7014145.1"/>
    <property type="molecule type" value="Genomic_DNA"/>
</dbReference>
<reference evidence="2" key="1">
    <citation type="journal article" date="2021" name="Nat. Commun.">
        <title>Genetic determinants of endophytism in the Arabidopsis root mycobiome.</title>
        <authorList>
            <person name="Mesny F."/>
            <person name="Miyauchi S."/>
            <person name="Thiergart T."/>
            <person name="Pickel B."/>
            <person name="Atanasova L."/>
            <person name="Karlsson M."/>
            <person name="Huettel B."/>
            <person name="Barry K.W."/>
            <person name="Haridas S."/>
            <person name="Chen C."/>
            <person name="Bauer D."/>
            <person name="Andreopoulos W."/>
            <person name="Pangilinan J."/>
            <person name="LaButti K."/>
            <person name="Riley R."/>
            <person name="Lipzen A."/>
            <person name="Clum A."/>
            <person name="Drula E."/>
            <person name="Henrissat B."/>
            <person name="Kohler A."/>
            <person name="Grigoriev I.V."/>
            <person name="Martin F.M."/>
            <person name="Hacquard S."/>
        </authorList>
    </citation>
    <scope>NUCLEOTIDE SEQUENCE</scope>
    <source>
        <strain evidence="2">MPI-CAGE-CH-0230</strain>
    </source>
</reference>
<accession>A0A9P9BI96</accession>
<keyword evidence="3" id="KW-1185">Reference proteome</keyword>
<gene>
    <name evidence="2" type="ORF">B0I36DRAFT_355405</name>
</gene>